<dbReference type="Pfam" id="PF26629">
    <property type="entry name" value="GT2_TM_C"/>
    <property type="match status" value="1"/>
</dbReference>
<dbReference type="Proteomes" id="UP000318717">
    <property type="component" value="Unassembled WGS sequence"/>
</dbReference>
<name>A0A4Y3I1T5_9VIBR</name>
<dbReference type="CDD" id="cd04179">
    <property type="entry name" value="DPM_DPG-synthase_like"/>
    <property type="match status" value="1"/>
</dbReference>
<comment type="caution">
    <text evidence="4">The sequence shown here is derived from an EMBL/GenBank/DDBJ whole genome shotgun (WGS) entry which is preliminary data.</text>
</comment>
<feature type="transmembrane region" description="Helical" evidence="1">
    <location>
        <begin position="316"/>
        <end position="342"/>
    </location>
</feature>
<keyword evidence="1" id="KW-0812">Transmembrane</keyword>
<organism evidence="4 5">
    <name type="scientific">Vibrio inusitatus NBRC 102082</name>
    <dbReference type="NCBI Taxonomy" id="1219070"/>
    <lineage>
        <taxon>Bacteria</taxon>
        <taxon>Pseudomonadati</taxon>
        <taxon>Pseudomonadota</taxon>
        <taxon>Gammaproteobacteria</taxon>
        <taxon>Vibrionales</taxon>
        <taxon>Vibrionaceae</taxon>
        <taxon>Vibrio</taxon>
    </lineage>
</organism>
<evidence type="ECO:0000313" key="4">
    <source>
        <dbReference type="EMBL" id="GEA52424.1"/>
    </source>
</evidence>
<dbReference type="AlphaFoldDB" id="A0A4Y3I1T5"/>
<dbReference type="PANTHER" id="PTHR48090">
    <property type="entry name" value="UNDECAPRENYL-PHOSPHATE 4-DEOXY-4-FORMAMIDO-L-ARABINOSE TRANSFERASE-RELATED"/>
    <property type="match status" value="1"/>
</dbReference>
<gene>
    <name evidence="4" type="ORF">VIN01S_32280</name>
</gene>
<feature type="transmembrane region" description="Helical" evidence="1">
    <location>
        <begin position="354"/>
        <end position="377"/>
    </location>
</feature>
<feature type="transmembrane region" description="Helical" evidence="1">
    <location>
        <begin position="269"/>
        <end position="295"/>
    </location>
</feature>
<dbReference type="Pfam" id="PF00535">
    <property type="entry name" value="Glycos_transf_2"/>
    <property type="match status" value="1"/>
</dbReference>
<dbReference type="EMBL" id="BJLF01000019">
    <property type="protein sequence ID" value="GEA52424.1"/>
    <property type="molecule type" value="Genomic_DNA"/>
</dbReference>
<accession>A0A4Y3I1T5</accession>
<dbReference type="InterPro" id="IPR058718">
    <property type="entry name" value="Agl6_TM_C"/>
</dbReference>
<evidence type="ECO:0000313" key="5">
    <source>
        <dbReference type="Proteomes" id="UP000318717"/>
    </source>
</evidence>
<dbReference type="InterPro" id="IPR029044">
    <property type="entry name" value="Nucleotide-diphossugar_trans"/>
</dbReference>
<dbReference type="OrthoDB" id="276604at2"/>
<dbReference type="InterPro" id="IPR050256">
    <property type="entry name" value="Glycosyltransferase_2"/>
</dbReference>
<dbReference type="PANTHER" id="PTHR48090:SF7">
    <property type="entry name" value="RFBJ PROTEIN"/>
    <property type="match status" value="1"/>
</dbReference>
<evidence type="ECO:0000259" key="3">
    <source>
        <dbReference type="Pfam" id="PF26629"/>
    </source>
</evidence>
<dbReference type="InterPro" id="IPR001173">
    <property type="entry name" value="Glyco_trans_2-like"/>
</dbReference>
<feature type="domain" description="Glycosyltransferase 2-like" evidence="2">
    <location>
        <begin position="8"/>
        <end position="167"/>
    </location>
</feature>
<dbReference type="Gene3D" id="3.90.550.10">
    <property type="entry name" value="Spore Coat Polysaccharide Biosynthesis Protein SpsA, Chain A"/>
    <property type="match status" value="1"/>
</dbReference>
<keyword evidence="5" id="KW-1185">Reference proteome</keyword>
<protein>
    <submittedName>
        <fullName evidence="4">Dolichol-P-glucose synthetase</fullName>
    </submittedName>
</protein>
<proteinExistence type="predicted"/>
<keyword evidence="1" id="KW-0472">Membrane</keyword>
<feature type="domain" description="Low-salt glycan biosynthesis hexosyltransferase Agl6 C-terminal transmembrane region" evidence="3">
    <location>
        <begin position="287"/>
        <end position="377"/>
    </location>
</feature>
<dbReference type="RefSeq" id="WP_141346865.1">
    <property type="nucleotide sequence ID" value="NZ_BJLF01000019.1"/>
</dbReference>
<evidence type="ECO:0000256" key="1">
    <source>
        <dbReference type="SAM" id="Phobius"/>
    </source>
</evidence>
<feature type="transmembrane region" description="Helical" evidence="1">
    <location>
        <begin position="234"/>
        <end position="257"/>
    </location>
</feature>
<keyword evidence="1" id="KW-1133">Transmembrane helix</keyword>
<reference evidence="4 5" key="1">
    <citation type="submission" date="2019-06" db="EMBL/GenBank/DDBJ databases">
        <title>Whole genome shotgun sequence of Vibrio inusitatus NBRC 102082.</title>
        <authorList>
            <person name="Hosoyama A."/>
            <person name="Uohara A."/>
            <person name="Ohji S."/>
            <person name="Ichikawa N."/>
        </authorList>
    </citation>
    <scope>NUCLEOTIDE SEQUENCE [LARGE SCALE GENOMIC DNA]</scope>
    <source>
        <strain evidence="4 5">NBRC 102082</strain>
    </source>
</reference>
<evidence type="ECO:0000259" key="2">
    <source>
        <dbReference type="Pfam" id="PF00535"/>
    </source>
</evidence>
<dbReference type="SUPFAM" id="SSF53448">
    <property type="entry name" value="Nucleotide-diphospho-sugar transferases"/>
    <property type="match status" value="1"/>
</dbReference>
<sequence>MKDSIELTILMPCLNESETLEICINKAKEYAEKSKTITEILVADNGSTDGSQEIALKCGAKVVNAEERGYGAALREGITHAKGKYIIMGDADDSYDFSSLQPYMDSLRSGNDLVMGNRFRGGISNGAMPILHRFIGNPVLSFLGRVFFNISCKDFHCGLRGFKKDSIVDLGLNTTGMEFASEMIVKSALNKLKIDEVPTTLSVDGRTRSPHLNTWTDGWRHLCFLLLHTPKWLFLYPSMIMFFFGLIITITLLFQPVELNNIQFSNNTFYAGCLFLIVGFQCLSTGVLVRNYAAIKGLLPPHKYKIIDKITLEKGALTSLSLISAGSILLMVCVAKWVLVGFGDIESQALSRGMVLSMTLIASGFQSFFTMFVWGIMKTPKNQQFSNN</sequence>